<dbReference type="Proteomes" id="UP000054477">
    <property type="component" value="Unassembled WGS sequence"/>
</dbReference>
<organism evidence="2 3">
    <name type="scientific">Laccaria amethystina LaAM-08-1</name>
    <dbReference type="NCBI Taxonomy" id="1095629"/>
    <lineage>
        <taxon>Eukaryota</taxon>
        <taxon>Fungi</taxon>
        <taxon>Dikarya</taxon>
        <taxon>Basidiomycota</taxon>
        <taxon>Agaricomycotina</taxon>
        <taxon>Agaricomycetes</taxon>
        <taxon>Agaricomycetidae</taxon>
        <taxon>Agaricales</taxon>
        <taxon>Agaricineae</taxon>
        <taxon>Hydnangiaceae</taxon>
        <taxon>Laccaria</taxon>
    </lineage>
</organism>
<sequence length="56" mass="6150">MRGADGYTTEGCSSAFKSWDMARGPLEKVILGTSHGVHTPIPQMKTHHLRTVNGQR</sequence>
<reference evidence="2 3" key="1">
    <citation type="submission" date="2014-04" db="EMBL/GenBank/DDBJ databases">
        <authorList>
            <consortium name="DOE Joint Genome Institute"/>
            <person name="Kuo A."/>
            <person name="Kohler A."/>
            <person name="Nagy L.G."/>
            <person name="Floudas D."/>
            <person name="Copeland A."/>
            <person name="Barry K.W."/>
            <person name="Cichocki N."/>
            <person name="Veneault-Fourrey C."/>
            <person name="LaButti K."/>
            <person name="Lindquist E.A."/>
            <person name="Lipzen A."/>
            <person name="Lundell T."/>
            <person name="Morin E."/>
            <person name="Murat C."/>
            <person name="Sun H."/>
            <person name="Tunlid A."/>
            <person name="Henrissat B."/>
            <person name="Grigoriev I.V."/>
            <person name="Hibbett D.S."/>
            <person name="Martin F."/>
            <person name="Nordberg H.P."/>
            <person name="Cantor M.N."/>
            <person name="Hua S.X."/>
        </authorList>
    </citation>
    <scope>NUCLEOTIDE SEQUENCE [LARGE SCALE GENOMIC DNA]</scope>
    <source>
        <strain evidence="2 3">LaAM-08-1</strain>
    </source>
</reference>
<feature type="region of interest" description="Disordered" evidence="1">
    <location>
        <begin position="36"/>
        <end position="56"/>
    </location>
</feature>
<proteinExistence type="predicted"/>
<evidence type="ECO:0000313" key="3">
    <source>
        <dbReference type="Proteomes" id="UP000054477"/>
    </source>
</evidence>
<gene>
    <name evidence="2" type="ORF">K443DRAFT_684288</name>
</gene>
<keyword evidence="3" id="KW-1185">Reference proteome</keyword>
<reference evidence="3" key="2">
    <citation type="submission" date="2015-01" db="EMBL/GenBank/DDBJ databases">
        <title>Evolutionary Origins and Diversification of the Mycorrhizal Mutualists.</title>
        <authorList>
            <consortium name="DOE Joint Genome Institute"/>
            <consortium name="Mycorrhizal Genomics Consortium"/>
            <person name="Kohler A."/>
            <person name="Kuo A."/>
            <person name="Nagy L.G."/>
            <person name="Floudas D."/>
            <person name="Copeland A."/>
            <person name="Barry K.W."/>
            <person name="Cichocki N."/>
            <person name="Veneault-Fourrey C."/>
            <person name="LaButti K."/>
            <person name="Lindquist E.A."/>
            <person name="Lipzen A."/>
            <person name="Lundell T."/>
            <person name="Morin E."/>
            <person name="Murat C."/>
            <person name="Riley R."/>
            <person name="Ohm R."/>
            <person name="Sun H."/>
            <person name="Tunlid A."/>
            <person name="Henrissat B."/>
            <person name="Grigoriev I.V."/>
            <person name="Hibbett D.S."/>
            <person name="Martin F."/>
        </authorList>
    </citation>
    <scope>NUCLEOTIDE SEQUENCE [LARGE SCALE GENOMIC DNA]</scope>
    <source>
        <strain evidence="3">LaAM-08-1</strain>
    </source>
</reference>
<dbReference type="AlphaFoldDB" id="A0A0C9WIX3"/>
<evidence type="ECO:0000256" key="1">
    <source>
        <dbReference type="SAM" id="MobiDB-lite"/>
    </source>
</evidence>
<evidence type="ECO:0000313" key="2">
    <source>
        <dbReference type="EMBL" id="KIJ93694.1"/>
    </source>
</evidence>
<name>A0A0C9WIX3_9AGAR</name>
<dbReference type="HOGENOM" id="CLU_3014516_0_0_1"/>
<accession>A0A0C9WIX3</accession>
<dbReference type="EMBL" id="KN838830">
    <property type="protein sequence ID" value="KIJ93694.1"/>
    <property type="molecule type" value="Genomic_DNA"/>
</dbReference>
<protein>
    <submittedName>
        <fullName evidence="2">Uncharacterized protein</fullName>
    </submittedName>
</protein>